<accession>A0A9J7LMS9</accession>
<protein>
    <submittedName>
        <fullName evidence="3">Uncharacterized protein LOC118421698</fullName>
    </submittedName>
</protein>
<name>A0A9J7LMS9_BRAFL</name>
<evidence type="ECO:0000313" key="3">
    <source>
        <dbReference type="RefSeq" id="XP_035685053.1"/>
    </source>
</evidence>
<dbReference type="GeneID" id="118421698"/>
<dbReference type="OMA" id="HIELIWR"/>
<keyword evidence="2" id="KW-1185">Reference proteome</keyword>
<dbReference type="AlphaFoldDB" id="A0A9J7LMS9"/>
<dbReference type="OrthoDB" id="9994358at2759"/>
<evidence type="ECO:0000256" key="1">
    <source>
        <dbReference type="SAM" id="SignalP"/>
    </source>
</evidence>
<dbReference type="RefSeq" id="XP_035685053.1">
    <property type="nucleotide sequence ID" value="XM_035829160.1"/>
</dbReference>
<feature type="signal peptide" evidence="1">
    <location>
        <begin position="1"/>
        <end position="23"/>
    </location>
</feature>
<dbReference type="Proteomes" id="UP000001554">
    <property type="component" value="Chromosome 8"/>
</dbReference>
<gene>
    <name evidence="3" type="primary">LOC118421698</name>
</gene>
<dbReference type="KEGG" id="bfo:118421698"/>
<evidence type="ECO:0000313" key="2">
    <source>
        <dbReference type="Proteomes" id="UP000001554"/>
    </source>
</evidence>
<sequence>MYCYMAAALFLLHGDMFIHNAEARFGSDISTDNADNRFANMGQVTVKEWAVVDGQVDLKLNVEDTPGELEAWILDFQPYMHNANEQWPVEDGWLWSNQTGECSSVHTSAEFYTFLNDTGFQSLTGTGGKDLFNSYTRGTLGNASRRADEVAYSGPLKTLLGCKSQGSNESVWNMTSTEDEVEFRTRLYVVNVRPKDYYRPQKGISFVQSHIDLIWRLYRTALAKVIISSSGLLRPVFEYAIVSTVYDVNGDPDWSKARLDLRFITITDSNTQMSVYVNASANYTAQNPANGLREVVSAPPVEPEQTPSCQLIPHYIDGGLQCHQVWDFIFILDIDTTSLIDGQPVDATGDFSFMYDSYTCAVTNGNVNRTLCTKDAVPSTKVSAEITIQTTVELTDAEADAITLHLHRMVGSDNEDVSVNGRRGVAHLENVTMEVKFSPAFLRVDYELELTLFMVCIGNVTEHPAGCLVATPDDRYVAWKEPHLVFEYNGTTWRHDDFLSDYEQPLYSQGYVHESAENPTPVHRSQFTNLALSAQSAQYTITTVFYLVAKEGARRRRALPGKQFIMNKVLGPEDFHPSETALALPRTRRELMDTINEPKSFVTAFSFSGCPANARYDPQQRACECPDNMVYSSLTYTCQELEVPGSGLEPSGTPNLGASIILLFLSCVVQLIQSVVNLKC</sequence>
<keyword evidence="1" id="KW-0732">Signal</keyword>
<organism evidence="2 3">
    <name type="scientific">Branchiostoma floridae</name>
    <name type="common">Florida lancelet</name>
    <name type="synonym">Amphioxus</name>
    <dbReference type="NCBI Taxonomy" id="7739"/>
    <lineage>
        <taxon>Eukaryota</taxon>
        <taxon>Metazoa</taxon>
        <taxon>Chordata</taxon>
        <taxon>Cephalochordata</taxon>
        <taxon>Leptocardii</taxon>
        <taxon>Amphioxiformes</taxon>
        <taxon>Branchiostomatidae</taxon>
        <taxon>Branchiostoma</taxon>
    </lineage>
</organism>
<reference evidence="3" key="2">
    <citation type="submission" date="2025-08" db="UniProtKB">
        <authorList>
            <consortium name="RefSeq"/>
        </authorList>
    </citation>
    <scope>IDENTIFICATION</scope>
    <source>
        <strain evidence="3">S238N-H82</strain>
        <tissue evidence="3">Testes</tissue>
    </source>
</reference>
<feature type="chain" id="PRO_5039936241" evidence="1">
    <location>
        <begin position="24"/>
        <end position="680"/>
    </location>
</feature>
<reference evidence="2" key="1">
    <citation type="journal article" date="2020" name="Nat. Ecol. Evol.">
        <title>Deeply conserved synteny resolves early events in vertebrate evolution.</title>
        <authorList>
            <person name="Simakov O."/>
            <person name="Marletaz F."/>
            <person name="Yue J.X."/>
            <person name="O'Connell B."/>
            <person name="Jenkins J."/>
            <person name="Brandt A."/>
            <person name="Calef R."/>
            <person name="Tung C.H."/>
            <person name="Huang T.K."/>
            <person name="Schmutz J."/>
            <person name="Satoh N."/>
            <person name="Yu J.K."/>
            <person name="Putnam N.H."/>
            <person name="Green R.E."/>
            <person name="Rokhsar D.S."/>
        </authorList>
    </citation>
    <scope>NUCLEOTIDE SEQUENCE [LARGE SCALE GENOMIC DNA]</scope>
    <source>
        <strain evidence="2">S238N-H82</strain>
    </source>
</reference>
<proteinExistence type="predicted"/>